<dbReference type="EMBL" id="JANAVB010043220">
    <property type="protein sequence ID" value="KAJ6792999.1"/>
    <property type="molecule type" value="Genomic_DNA"/>
</dbReference>
<evidence type="ECO:0000313" key="1">
    <source>
        <dbReference type="EMBL" id="KAJ6792999.1"/>
    </source>
</evidence>
<dbReference type="AlphaFoldDB" id="A0AAX6FZ21"/>
<name>A0AAX6FZ21_IRIPA</name>
<evidence type="ECO:0000313" key="2">
    <source>
        <dbReference type="EMBL" id="KAJ6821308.1"/>
    </source>
</evidence>
<comment type="caution">
    <text evidence="2">The sequence shown here is derived from an EMBL/GenBank/DDBJ whole genome shotgun (WGS) entry which is preliminary data.</text>
</comment>
<keyword evidence="3" id="KW-1185">Reference proteome</keyword>
<dbReference type="Proteomes" id="UP001140949">
    <property type="component" value="Unassembled WGS sequence"/>
</dbReference>
<gene>
    <name evidence="1" type="ORF">M6B38_112270</name>
    <name evidence="2" type="ORF">M6B38_392695</name>
</gene>
<reference evidence="2" key="2">
    <citation type="submission" date="2023-04" db="EMBL/GenBank/DDBJ databases">
        <authorList>
            <person name="Bruccoleri R.E."/>
            <person name="Oakeley E.J."/>
            <person name="Faust A.-M."/>
            <person name="Dessus-Babus S."/>
            <person name="Altorfer M."/>
            <person name="Burckhardt D."/>
            <person name="Oertli M."/>
            <person name="Naumann U."/>
            <person name="Petersen F."/>
            <person name="Wong J."/>
        </authorList>
    </citation>
    <scope>NUCLEOTIDE SEQUENCE</scope>
    <source>
        <strain evidence="2">GSM-AAB239-AS_SAM_17_03QT</strain>
        <tissue evidence="2">Leaf</tissue>
    </source>
</reference>
<sequence>MLCISMFWINREVGIEFEFSNSVMTIASWD</sequence>
<proteinExistence type="predicted"/>
<organism evidence="2 3">
    <name type="scientific">Iris pallida</name>
    <name type="common">Sweet iris</name>
    <dbReference type="NCBI Taxonomy" id="29817"/>
    <lineage>
        <taxon>Eukaryota</taxon>
        <taxon>Viridiplantae</taxon>
        <taxon>Streptophyta</taxon>
        <taxon>Embryophyta</taxon>
        <taxon>Tracheophyta</taxon>
        <taxon>Spermatophyta</taxon>
        <taxon>Magnoliopsida</taxon>
        <taxon>Liliopsida</taxon>
        <taxon>Asparagales</taxon>
        <taxon>Iridaceae</taxon>
        <taxon>Iridoideae</taxon>
        <taxon>Irideae</taxon>
        <taxon>Iris</taxon>
    </lineage>
</organism>
<accession>A0AAX6FZ21</accession>
<dbReference type="EMBL" id="JANAVB010024999">
    <property type="protein sequence ID" value="KAJ6821308.1"/>
    <property type="molecule type" value="Genomic_DNA"/>
</dbReference>
<protein>
    <submittedName>
        <fullName evidence="2">Uncharacterized protein</fullName>
    </submittedName>
</protein>
<evidence type="ECO:0000313" key="3">
    <source>
        <dbReference type="Proteomes" id="UP001140949"/>
    </source>
</evidence>
<reference evidence="2" key="1">
    <citation type="journal article" date="2023" name="GigaByte">
        <title>Genome assembly of the bearded iris, Iris pallida Lam.</title>
        <authorList>
            <person name="Bruccoleri R.E."/>
            <person name="Oakeley E.J."/>
            <person name="Faust A.M.E."/>
            <person name="Altorfer M."/>
            <person name="Dessus-Babus S."/>
            <person name="Burckhardt D."/>
            <person name="Oertli M."/>
            <person name="Naumann U."/>
            <person name="Petersen F."/>
            <person name="Wong J."/>
        </authorList>
    </citation>
    <scope>NUCLEOTIDE SEQUENCE</scope>
    <source>
        <strain evidence="2">GSM-AAB239-AS_SAM_17_03QT</strain>
    </source>
</reference>